<sequence>MYLMNVPPVAATETEWRRCCPPGGYSLPVCFNDSDAELSTRGTAISDKVQMIIESLRSSQSSLEMGDEIEANMPSGQERHTQVCKAGVGNYVGVKSKRKKPTENPHARFSLKNNHDSSDSDSDDSVDRGIEEAILEYLKEKDGHKRKAEPSSSFLKSSKMPRKNPPTLECARQRSEDDSSLRSNSQPPISVKTESPITTATVPLKKYIKNKASQDENFDLSKFSTDNSLGSKEQQKSPSETIRICNKTTQHPVIPKIEEHLSDSSSDDGIEEAIQRYQLEQKGLQNKREYLNPQTFQEDSDSTSDDGIEEAIRSYQLEQQKENSFQKQLLYKPKAPIKLSVPPAESKNSEMRTNKLKRKKGKLTQTPSVSKPKTSLSNSAKGKGNGLLSLKETFKEQSSPTPSKVKTSAELMCAEAILDISKTVMPGAFHQGIGLNTFALAGPSSLPDRNLHEESNDSSVDSEDGIEQEIRKFLEQKALMHKQPATAQQPCDVLHPEKGKGGDAAVQQKPQKLSLTQRRKQMEKSVTLTNISETADKIKETAEHTKESKASTLPMGSQSQPSTALQRTDQSGDKSSSFDSDEDLDTAIKDLLKTKKKSKKKIKDLKKKPKKSIKDAEPLSGNAFPNKKLQHKPGSKCSALKKVQRSDADVKDKLGFSKNILHQKQMDKSETADSLRGEELDTKPLQIVDPHLEIDDDSSSVDSNDSIELEIRRFLAEKAKVSSGDKSDDVAMSKNGSYVVQDTDVQLPVVDVKQETQLAEIPLKPNSPLSVPQVRTPQRIDPEITSNSPESCATSIQSCSPSLLEPADGAGATRNQQMRTNAASDAPVNGTQHVERVHPALSQDRARSLAESIKWRQSLGLPVPDPKTLSWTSFHITSLERLSSSENRDLKSQTPTSAWCTPRTSRAPFSNSTDVGGNTPVRPPVLKFSPAARQHSKMTFTQSLTPGNRSQFSLEEGRASTVHVPKDKSVFVELETNRTNHVQVQSRERSEGKKADSLNERKREGKSKKMYDEGAHQDREDEEFIDESDCESGSKRDPDKKQGFPALSLSTAIDPGITFSPCIALSTEKRCMIFSRKYLVRKRIKENPSNLSAFRQTGTLQHVRRKLQFVPTDV</sequence>
<reference evidence="3" key="1">
    <citation type="submission" date="2025-08" db="UniProtKB">
        <authorList>
            <consortium name="Ensembl"/>
        </authorList>
    </citation>
    <scope>IDENTIFICATION</scope>
</reference>
<reference evidence="3" key="2">
    <citation type="submission" date="2025-09" db="UniProtKB">
        <authorList>
            <consortium name="Ensembl"/>
        </authorList>
    </citation>
    <scope>IDENTIFICATION</scope>
</reference>
<feature type="domain" description="Protein phosphatase 1 regulatory subunit 26 N-terminal" evidence="2">
    <location>
        <begin position="1"/>
        <end position="169"/>
    </location>
</feature>
<proteinExistence type="predicted"/>
<feature type="region of interest" description="Disordered" evidence="1">
    <location>
        <begin position="92"/>
        <end position="197"/>
    </location>
</feature>
<name>A0A3Q2D183_CYPVA</name>
<dbReference type="GeneTree" id="ENSGT00390000014118"/>
<feature type="compositionally biased region" description="Basic and acidic residues" evidence="1">
    <location>
        <begin position="1032"/>
        <end position="1042"/>
    </location>
</feature>
<feature type="compositionally biased region" description="Polar residues" evidence="1">
    <location>
        <begin position="524"/>
        <end position="533"/>
    </location>
</feature>
<feature type="region of interest" description="Disordered" evidence="1">
    <location>
        <begin position="482"/>
        <end position="581"/>
    </location>
</feature>
<evidence type="ECO:0000313" key="3">
    <source>
        <dbReference type="Ensembl" id="ENSCVAP00000012093.1"/>
    </source>
</evidence>
<dbReference type="PANTHER" id="PTHR15724:SF0">
    <property type="entry name" value="PROTEIN PHOSPHATASE 1 REGULATORY SUBUNIT 26"/>
    <property type="match status" value="1"/>
</dbReference>
<feature type="region of interest" description="Disordered" evidence="1">
    <location>
        <begin position="593"/>
        <end position="646"/>
    </location>
</feature>
<dbReference type="GO" id="GO:0004864">
    <property type="term" value="F:protein phosphatase inhibitor activity"/>
    <property type="evidence" value="ECO:0007669"/>
    <property type="project" value="InterPro"/>
</dbReference>
<dbReference type="PANTHER" id="PTHR15724">
    <property type="entry name" value="PROTEIN PHOSPHATASE 1 REGULATORY SUBUNIT 26"/>
    <property type="match status" value="1"/>
</dbReference>
<dbReference type="Pfam" id="PF15740">
    <property type="entry name" value="PPP1R26_N"/>
    <property type="match status" value="2"/>
</dbReference>
<feature type="region of interest" description="Disordered" evidence="1">
    <location>
        <begin position="883"/>
        <end position="921"/>
    </location>
</feature>
<feature type="region of interest" description="Disordered" evidence="1">
    <location>
        <begin position="285"/>
        <end position="306"/>
    </location>
</feature>
<evidence type="ECO:0000256" key="1">
    <source>
        <dbReference type="SAM" id="MobiDB-lite"/>
    </source>
</evidence>
<feature type="compositionally biased region" description="Polar residues" evidence="1">
    <location>
        <begin position="222"/>
        <end position="251"/>
    </location>
</feature>
<feature type="compositionally biased region" description="Basic and acidic residues" evidence="1">
    <location>
        <begin position="986"/>
        <end position="1019"/>
    </location>
</feature>
<feature type="region of interest" description="Disordered" evidence="1">
    <location>
        <begin position="446"/>
        <end position="465"/>
    </location>
</feature>
<feature type="compositionally biased region" description="Polar residues" evidence="1">
    <location>
        <begin position="892"/>
        <end position="916"/>
    </location>
</feature>
<feature type="compositionally biased region" description="Basic and acidic residues" evidence="1">
    <location>
        <begin position="171"/>
        <end position="180"/>
    </location>
</feature>
<dbReference type="InterPro" id="IPR026130">
    <property type="entry name" value="PPP1R26"/>
</dbReference>
<feature type="compositionally biased region" description="Polar residues" evidence="1">
    <location>
        <begin position="363"/>
        <end position="380"/>
    </location>
</feature>
<feature type="region of interest" description="Disordered" evidence="1">
    <location>
        <begin position="780"/>
        <end position="830"/>
    </location>
</feature>
<dbReference type="AlphaFoldDB" id="A0A3Q2D183"/>
<keyword evidence="4" id="KW-1185">Reference proteome</keyword>
<feature type="compositionally biased region" description="Acidic residues" evidence="1">
    <location>
        <begin position="1020"/>
        <end position="1030"/>
    </location>
</feature>
<feature type="domain" description="Protein phosphatase 1 regulatory subunit 26 N-terminal" evidence="2">
    <location>
        <begin position="294"/>
        <end position="552"/>
    </location>
</feature>
<feature type="compositionally biased region" description="Basic residues" evidence="1">
    <location>
        <begin position="594"/>
        <end position="611"/>
    </location>
</feature>
<feature type="compositionally biased region" description="Polar residues" evidence="1">
    <location>
        <begin position="813"/>
        <end position="823"/>
    </location>
</feature>
<feature type="region of interest" description="Disordered" evidence="1">
    <location>
        <begin position="219"/>
        <end position="267"/>
    </location>
</feature>
<dbReference type="Ensembl" id="ENSCVAT00000019256.1">
    <property type="protein sequence ID" value="ENSCVAP00000012093.1"/>
    <property type="gene ID" value="ENSCVAG00000014479.1"/>
</dbReference>
<evidence type="ECO:0000313" key="4">
    <source>
        <dbReference type="Proteomes" id="UP000265020"/>
    </source>
</evidence>
<feature type="region of interest" description="Disordered" evidence="1">
    <location>
        <begin position="338"/>
        <end position="386"/>
    </location>
</feature>
<feature type="compositionally biased region" description="Polar residues" evidence="1">
    <location>
        <begin position="181"/>
        <end position="197"/>
    </location>
</feature>
<evidence type="ECO:0000259" key="2">
    <source>
        <dbReference type="Pfam" id="PF15740"/>
    </source>
</evidence>
<feature type="compositionally biased region" description="Polar residues" evidence="1">
    <location>
        <begin position="550"/>
        <end position="578"/>
    </location>
</feature>
<feature type="compositionally biased region" description="Basic and acidic residues" evidence="1">
    <location>
        <begin position="534"/>
        <end position="549"/>
    </location>
</feature>
<dbReference type="STRING" id="28743.ENSCVAP00000012093"/>
<feature type="compositionally biased region" description="Basic and acidic residues" evidence="1">
    <location>
        <begin position="125"/>
        <end position="143"/>
    </location>
</feature>
<dbReference type="Proteomes" id="UP000265020">
    <property type="component" value="Unassembled WGS sequence"/>
</dbReference>
<dbReference type="InterPro" id="IPR031474">
    <property type="entry name" value="PPP1R26_N"/>
</dbReference>
<organism evidence="3 4">
    <name type="scientific">Cyprinodon variegatus</name>
    <name type="common">Sheepshead minnow</name>
    <dbReference type="NCBI Taxonomy" id="28743"/>
    <lineage>
        <taxon>Eukaryota</taxon>
        <taxon>Metazoa</taxon>
        <taxon>Chordata</taxon>
        <taxon>Craniata</taxon>
        <taxon>Vertebrata</taxon>
        <taxon>Euteleostomi</taxon>
        <taxon>Actinopterygii</taxon>
        <taxon>Neopterygii</taxon>
        <taxon>Teleostei</taxon>
        <taxon>Neoteleostei</taxon>
        <taxon>Acanthomorphata</taxon>
        <taxon>Ovalentaria</taxon>
        <taxon>Atherinomorphae</taxon>
        <taxon>Cyprinodontiformes</taxon>
        <taxon>Cyprinodontidae</taxon>
        <taxon>Cyprinodon</taxon>
    </lineage>
</organism>
<accession>A0A3Q2D183</accession>
<feature type="region of interest" description="Disordered" evidence="1">
    <location>
        <begin position="933"/>
        <end position="961"/>
    </location>
</feature>
<feature type="compositionally biased region" description="Polar residues" evidence="1">
    <location>
        <begin position="784"/>
        <end position="801"/>
    </location>
</feature>
<feature type="region of interest" description="Disordered" evidence="1">
    <location>
        <begin position="973"/>
        <end position="1043"/>
    </location>
</feature>
<dbReference type="OMA" id="PWPSRKA"/>
<protein>
    <submittedName>
        <fullName evidence="3">Protein phosphatase 1 regulatory subunit 26</fullName>
    </submittedName>
</protein>
<feature type="compositionally biased region" description="Polar residues" evidence="1">
    <location>
        <begin position="937"/>
        <end position="953"/>
    </location>
</feature>